<protein>
    <submittedName>
        <fullName evidence="1">Uncharacterized protein</fullName>
    </submittedName>
</protein>
<dbReference type="Proteomes" id="UP000494165">
    <property type="component" value="Unassembled WGS sequence"/>
</dbReference>
<organism evidence="1 2">
    <name type="scientific">Cloeon dipterum</name>
    <dbReference type="NCBI Taxonomy" id="197152"/>
    <lineage>
        <taxon>Eukaryota</taxon>
        <taxon>Metazoa</taxon>
        <taxon>Ecdysozoa</taxon>
        <taxon>Arthropoda</taxon>
        <taxon>Hexapoda</taxon>
        <taxon>Insecta</taxon>
        <taxon>Pterygota</taxon>
        <taxon>Palaeoptera</taxon>
        <taxon>Ephemeroptera</taxon>
        <taxon>Pisciforma</taxon>
        <taxon>Baetidae</taxon>
        <taxon>Cloeon</taxon>
    </lineage>
</organism>
<sequence length="110" mass="12484">MELQFASEQSSKSTYVHLSKILSVPNVEIVKLIGVPTTLDELWKTMLLVIKRTLLKKVTRFLLELSNEQIIEGEPIARTKCCETIKKELLSGKKEGEVLVEVKQLTNSQE</sequence>
<accession>A0A8S1C6Y2</accession>
<comment type="caution">
    <text evidence="1">The sequence shown here is derived from an EMBL/GenBank/DDBJ whole genome shotgun (WGS) entry which is preliminary data.</text>
</comment>
<dbReference type="EMBL" id="CADEPI010000019">
    <property type="protein sequence ID" value="CAB3365043.1"/>
    <property type="molecule type" value="Genomic_DNA"/>
</dbReference>
<keyword evidence="2" id="KW-1185">Reference proteome</keyword>
<evidence type="ECO:0000313" key="2">
    <source>
        <dbReference type="Proteomes" id="UP000494165"/>
    </source>
</evidence>
<dbReference type="AlphaFoldDB" id="A0A8S1C6Y2"/>
<gene>
    <name evidence="1" type="ORF">CLODIP_2_CD06734</name>
</gene>
<reference evidence="1 2" key="1">
    <citation type="submission" date="2020-04" db="EMBL/GenBank/DDBJ databases">
        <authorList>
            <person name="Alioto T."/>
            <person name="Alioto T."/>
            <person name="Gomez Garrido J."/>
        </authorList>
    </citation>
    <scope>NUCLEOTIDE SEQUENCE [LARGE SCALE GENOMIC DNA]</scope>
</reference>
<proteinExistence type="predicted"/>
<evidence type="ECO:0000313" key="1">
    <source>
        <dbReference type="EMBL" id="CAB3365043.1"/>
    </source>
</evidence>
<name>A0A8S1C6Y2_9INSE</name>